<proteinExistence type="predicted"/>
<evidence type="ECO:0000313" key="1">
    <source>
        <dbReference type="EMBL" id="GFD47265.1"/>
    </source>
</evidence>
<name>A0A699WHZ0_TANCI</name>
<dbReference type="AlphaFoldDB" id="A0A699WHZ0"/>
<protein>
    <submittedName>
        <fullName evidence="1">Uncharacterized protein</fullName>
    </submittedName>
</protein>
<dbReference type="EMBL" id="BKCJ011694914">
    <property type="protein sequence ID" value="GFD47265.1"/>
    <property type="molecule type" value="Genomic_DNA"/>
</dbReference>
<feature type="non-terminal residue" evidence="1">
    <location>
        <position position="39"/>
    </location>
</feature>
<sequence>MTSEPALPPVSEALSLVHADLIPSPKRVRDISYLANVEV</sequence>
<accession>A0A699WHZ0</accession>
<gene>
    <name evidence="1" type="ORF">Tci_919234</name>
</gene>
<reference evidence="1" key="1">
    <citation type="journal article" date="2019" name="Sci. Rep.">
        <title>Draft genome of Tanacetum cinerariifolium, the natural source of mosquito coil.</title>
        <authorList>
            <person name="Yamashiro T."/>
            <person name="Shiraishi A."/>
            <person name="Satake H."/>
            <person name="Nakayama K."/>
        </authorList>
    </citation>
    <scope>NUCLEOTIDE SEQUENCE</scope>
</reference>
<comment type="caution">
    <text evidence="1">The sequence shown here is derived from an EMBL/GenBank/DDBJ whole genome shotgun (WGS) entry which is preliminary data.</text>
</comment>
<organism evidence="1">
    <name type="scientific">Tanacetum cinerariifolium</name>
    <name type="common">Dalmatian daisy</name>
    <name type="synonym">Chrysanthemum cinerariifolium</name>
    <dbReference type="NCBI Taxonomy" id="118510"/>
    <lineage>
        <taxon>Eukaryota</taxon>
        <taxon>Viridiplantae</taxon>
        <taxon>Streptophyta</taxon>
        <taxon>Embryophyta</taxon>
        <taxon>Tracheophyta</taxon>
        <taxon>Spermatophyta</taxon>
        <taxon>Magnoliopsida</taxon>
        <taxon>eudicotyledons</taxon>
        <taxon>Gunneridae</taxon>
        <taxon>Pentapetalae</taxon>
        <taxon>asterids</taxon>
        <taxon>campanulids</taxon>
        <taxon>Asterales</taxon>
        <taxon>Asteraceae</taxon>
        <taxon>Asteroideae</taxon>
        <taxon>Anthemideae</taxon>
        <taxon>Anthemidinae</taxon>
        <taxon>Tanacetum</taxon>
    </lineage>
</organism>